<accession>A0A2P2NVL5</accession>
<dbReference type="AlphaFoldDB" id="A0A2P2NVL5"/>
<name>A0A2P2NVL5_RHIMU</name>
<sequence length="23" mass="2569">MKGIRGLRAVQFNAPWGLLQLPC</sequence>
<organism evidence="1">
    <name type="scientific">Rhizophora mucronata</name>
    <name type="common">Asiatic mangrove</name>
    <dbReference type="NCBI Taxonomy" id="61149"/>
    <lineage>
        <taxon>Eukaryota</taxon>
        <taxon>Viridiplantae</taxon>
        <taxon>Streptophyta</taxon>
        <taxon>Embryophyta</taxon>
        <taxon>Tracheophyta</taxon>
        <taxon>Spermatophyta</taxon>
        <taxon>Magnoliopsida</taxon>
        <taxon>eudicotyledons</taxon>
        <taxon>Gunneridae</taxon>
        <taxon>Pentapetalae</taxon>
        <taxon>rosids</taxon>
        <taxon>fabids</taxon>
        <taxon>Malpighiales</taxon>
        <taxon>Rhizophoraceae</taxon>
        <taxon>Rhizophora</taxon>
    </lineage>
</organism>
<proteinExistence type="predicted"/>
<evidence type="ECO:0000313" key="1">
    <source>
        <dbReference type="EMBL" id="MBX46547.1"/>
    </source>
</evidence>
<dbReference type="EMBL" id="GGEC01066063">
    <property type="protein sequence ID" value="MBX46547.1"/>
    <property type="molecule type" value="Transcribed_RNA"/>
</dbReference>
<protein>
    <submittedName>
        <fullName evidence="1">Uncharacterized protein</fullName>
    </submittedName>
</protein>
<reference evidence="1" key="1">
    <citation type="submission" date="2018-02" db="EMBL/GenBank/DDBJ databases">
        <title>Rhizophora mucronata_Transcriptome.</title>
        <authorList>
            <person name="Meera S.P."/>
            <person name="Sreeshan A."/>
            <person name="Augustine A."/>
        </authorList>
    </citation>
    <scope>NUCLEOTIDE SEQUENCE</scope>
    <source>
        <tissue evidence="1">Leaf</tissue>
    </source>
</reference>